<dbReference type="SUPFAM" id="SSF48452">
    <property type="entry name" value="TPR-like"/>
    <property type="match status" value="1"/>
</dbReference>
<dbReference type="PRINTS" id="PR00038">
    <property type="entry name" value="HTHLUXR"/>
</dbReference>
<feature type="region of interest" description="Disordered" evidence="3">
    <location>
        <begin position="882"/>
        <end position="914"/>
    </location>
</feature>
<dbReference type="PANTHER" id="PTHR16305:SF35">
    <property type="entry name" value="TRANSCRIPTIONAL ACTIVATOR DOMAIN"/>
    <property type="match status" value="1"/>
</dbReference>
<name>A0A5J6J0T4_STRVI</name>
<dbReference type="GO" id="GO:0005737">
    <property type="term" value="C:cytoplasm"/>
    <property type="evidence" value="ECO:0007669"/>
    <property type="project" value="TreeGrafter"/>
</dbReference>
<dbReference type="InterPro" id="IPR011990">
    <property type="entry name" value="TPR-like_helical_dom_sf"/>
</dbReference>
<dbReference type="SMART" id="SM00421">
    <property type="entry name" value="HTH_LUXR"/>
    <property type="match status" value="1"/>
</dbReference>
<evidence type="ECO:0000313" key="6">
    <source>
        <dbReference type="Proteomes" id="UP000325563"/>
    </source>
</evidence>
<dbReference type="InterPro" id="IPR000792">
    <property type="entry name" value="Tscrpt_reg_LuxR_C"/>
</dbReference>
<keyword evidence="6" id="KW-1185">Reference proteome</keyword>
<dbReference type="Pfam" id="PF00196">
    <property type="entry name" value="GerE"/>
    <property type="match status" value="1"/>
</dbReference>
<dbReference type="SUPFAM" id="SSF52540">
    <property type="entry name" value="P-loop containing nucleoside triphosphate hydrolases"/>
    <property type="match status" value="1"/>
</dbReference>
<feature type="domain" description="HTH luxR-type" evidence="4">
    <location>
        <begin position="909"/>
        <end position="973"/>
    </location>
</feature>
<evidence type="ECO:0000256" key="3">
    <source>
        <dbReference type="SAM" id="MobiDB-lite"/>
    </source>
</evidence>
<dbReference type="InterPro" id="IPR041664">
    <property type="entry name" value="AAA_16"/>
</dbReference>
<evidence type="ECO:0000256" key="1">
    <source>
        <dbReference type="ARBA" id="ARBA00022741"/>
    </source>
</evidence>
<accession>A0A5J6J0T4</accession>
<dbReference type="Pfam" id="PF13191">
    <property type="entry name" value="AAA_16"/>
    <property type="match status" value="1"/>
</dbReference>
<dbReference type="GO" id="GO:0003677">
    <property type="term" value="F:DNA binding"/>
    <property type="evidence" value="ECO:0007669"/>
    <property type="project" value="InterPro"/>
</dbReference>
<dbReference type="GeneID" id="95609012"/>
<proteinExistence type="predicted"/>
<evidence type="ECO:0000259" key="4">
    <source>
        <dbReference type="PROSITE" id="PS50043"/>
    </source>
</evidence>
<dbReference type="GO" id="GO:0006355">
    <property type="term" value="P:regulation of DNA-templated transcription"/>
    <property type="evidence" value="ECO:0007669"/>
    <property type="project" value="InterPro"/>
</dbReference>
<dbReference type="AlphaFoldDB" id="A0A5J6J0T4"/>
<protein>
    <submittedName>
        <fullName evidence="5">LuxR family transcriptional regulator</fullName>
    </submittedName>
</protein>
<evidence type="ECO:0000256" key="2">
    <source>
        <dbReference type="ARBA" id="ARBA00022840"/>
    </source>
</evidence>
<dbReference type="GO" id="GO:0005524">
    <property type="term" value="F:ATP binding"/>
    <property type="evidence" value="ECO:0007669"/>
    <property type="project" value="UniProtKB-KW"/>
</dbReference>
<dbReference type="PANTHER" id="PTHR16305">
    <property type="entry name" value="TESTICULAR SOLUBLE ADENYLYL CYCLASE"/>
    <property type="match status" value="1"/>
</dbReference>
<dbReference type="GO" id="GO:0004016">
    <property type="term" value="F:adenylate cyclase activity"/>
    <property type="evidence" value="ECO:0007669"/>
    <property type="project" value="TreeGrafter"/>
</dbReference>
<dbReference type="SUPFAM" id="SSF46894">
    <property type="entry name" value="C-terminal effector domain of the bipartite response regulators"/>
    <property type="match status" value="1"/>
</dbReference>
<feature type="compositionally biased region" description="Pro residues" evidence="3">
    <location>
        <begin position="895"/>
        <end position="911"/>
    </location>
</feature>
<dbReference type="InterPro" id="IPR036388">
    <property type="entry name" value="WH-like_DNA-bd_sf"/>
</dbReference>
<dbReference type="PROSITE" id="PS00622">
    <property type="entry name" value="HTH_LUXR_1"/>
    <property type="match status" value="1"/>
</dbReference>
<dbReference type="InterPro" id="IPR027417">
    <property type="entry name" value="P-loop_NTPase"/>
</dbReference>
<keyword evidence="2" id="KW-0067">ATP-binding</keyword>
<dbReference type="PROSITE" id="PS50043">
    <property type="entry name" value="HTH_LUXR_2"/>
    <property type="match status" value="1"/>
</dbReference>
<dbReference type="InterPro" id="IPR016032">
    <property type="entry name" value="Sig_transdc_resp-reg_C-effctor"/>
</dbReference>
<keyword evidence="1" id="KW-0547">Nucleotide-binding</keyword>
<dbReference type="EMBL" id="CP023692">
    <property type="protein sequence ID" value="QEV43712.1"/>
    <property type="molecule type" value="Genomic_DNA"/>
</dbReference>
<feature type="region of interest" description="Disordered" evidence="3">
    <location>
        <begin position="490"/>
        <end position="528"/>
    </location>
</feature>
<dbReference type="CDD" id="cd06170">
    <property type="entry name" value="LuxR_C_like"/>
    <property type="match status" value="1"/>
</dbReference>
<dbReference type="Gene3D" id="3.40.50.300">
    <property type="entry name" value="P-loop containing nucleotide triphosphate hydrolases"/>
    <property type="match status" value="1"/>
</dbReference>
<dbReference type="RefSeq" id="WP_150492200.1">
    <property type="nucleotide sequence ID" value="NZ_BNBW01000029.1"/>
</dbReference>
<dbReference type="Gene3D" id="1.10.10.10">
    <property type="entry name" value="Winged helix-like DNA-binding domain superfamily/Winged helix DNA-binding domain"/>
    <property type="match status" value="1"/>
</dbReference>
<sequence length="973" mass="102705">MPVFRAVTDAGTGGCASAGPLIGRDSELDQLARLLTEERRTSKVAVIEGTAGIGKTRLLGALAERSAAAGREVLRGVATPADTEVPYGLLMHALYHTPALDLLEEFADRPAPEASQLHRRHRRLRDTLLENADRAPVLLVLDDLQWADEESLRLLEHVLRGPADQRLGLVLAHRSGGCPPWLARALGNTAALRIALGPLAPADAALLVPGAPPAREHRLVAAGRGNPRQLRALHSLTAALPADRADELADELASGDPRPAGLLDGWYPDPGLLGEFDSLPAGTRAVLQAAAVAGAEFDTALVAEVAVLPQRQVGIALDELAEHGCVVGSAGWYRFGRPLLGSVGYRLAGPTWRVEAHRRAAAHLDRRGASPGAWAAHVEHLAHTASGDELARLVDIAWAELHQAPETSIRRLRTVLRVLADRGESVQLRRAALLLGRALTVTGRLDEAAEVLRPLLSASGGGSTAAADLIALGERLRGRGERAYRLLREAGLSDDAPADPGGDPGPWPRTAGPAARAQEASAGRPDVSVETGISLARREMMNGQWARCLGRLDTLDIPSDRPELAAAADALRSLSLIVQGDVPGAVDALDSAERSADSLTGSERLRLLGGLPDLCWAEILLERPNQCARRVEEALALAETHHHRYMLPELHVVRASLLTASGPMEDALAAAETALELGRSLGTTEMLAPAAGLRLRAILYGAGPEAAGPALALLEGCPEPETWMWAGFIRHVRAEAGLALGRPLPPAEAVRLLVSPDGKRSDPMCVHGHDLAAEFWARTGDAEAVARHAEQANRVPVPGLAVCGAIAQLAAARLAAVRAEHERAAELANRAGDQLAAAGWPVKAGLAHLVAARAARSLGRDEAFAQAVRAAQKQFERAGAHALRSKAAELHDSPPLAPSPSCSPPAPPSPYPDSVLSAREREIADLVLEGLTNQKIAARLFVSVRTVETHLTRVYGKLGIARRGALARALDSV</sequence>
<reference evidence="5 6" key="1">
    <citation type="submission" date="2017-09" db="EMBL/GenBank/DDBJ databases">
        <authorList>
            <person name="Lee N."/>
            <person name="Cho B.-K."/>
        </authorList>
    </citation>
    <scope>NUCLEOTIDE SEQUENCE [LARGE SCALE GENOMIC DNA]</scope>
    <source>
        <strain evidence="5 6">ATCC 27476</strain>
    </source>
</reference>
<organism evidence="5 6">
    <name type="scientific">Streptomyces vinaceus</name>
    <dbReference type="NCBI Taxonomy" id="1960"/>
    <lineage>
        <taxon>Bacteria</taxon>
        <taxon>Bacillati</taxon>
        <taxon>Actinomycetota</taxon>
        <taxon>Actinomycetes</taxon>
        <taxon>Kitasatosporales</taxon>
        <taxon>Streptomycetaceae</taxon>
        <taxon>Streptomyces</taxon>
    </lineage>
</organism>
<dbReference type="KEGG" id="svn:CP980_00190"/>
<evidence type="ECO:0000313" key="5">
    <source>
        <dbReference type="EMBL" id="QEV43712.1"/>
    </source>
</evidence>
<dbReference type="Proteomes" id="UP000325563">
    <property type="component" value="Chromosome"/>
</dbReference>
<gene>
    <name evidence="5" type="ORF">CP980_00190</name>
</gene>